<dbReference type="STRING" id="28743.ENSCVAP00000009254"/>
<dbReference type="GO" id="GO:0008380">
    <property type="term" value="P:RNA splicing"/>
    <property type="evidence" value="ECO:0007669"/>
    <property type="project" value="UniProtKB-KW"/>
</dbReference>
<dbReference type="GO" id="GO:0006915">
    <property type="term" value="P:apoptotic process"/>
    <property type="evidence" value="ECO:0007669"/>
    <property type="project" value="UniProtKB-KW"/>
</dbReference>
<keyword evidence="22" id="KW-1064">Adaptive immunity</keyword>
<dbReference type="InterPro" id="IPR003428">
    <property type="entry name" value="MAM33"/>
</dbReference>
<evidence type="ECO:0000256" key="7">
    <source>
        <dbReference type="ARBA" id="ARBA00021918"/>
    </source>
</evidence>
<keyword evidence="19" id="KW-0007">Acetylation</keyword>
<dbReference type="Ensembl" id="ENSCVAT00000000248.1">
    <property type="protein sequence ID" value="ENSCVAP00000009254.1"/>
    <property type="gene ID" value="ENSCVAG00000011198.1"/>
</dbReference>
<dbReference type="GO" id="GO:0006397">
    <property type="term" value="P:mRNA processing"/>
    <property type="evidence" value="ECO:0007669"/>
    <property type="project" value="UniProtKB-KW"/>
</dbReference>
<evidence type="ECO:0000256" key="24">
    <source>
        <dbReference type="ARBA" id="ARBA00023163"/>
    </source>
</evidence>
<dbReference type="GO" id="GO:0045087">
    <property type="term" value="P:innate immune response"/>
    <property type="evidence" value="ECO:0007669"/>
    <property type="project" value="UniProtKB-KW"/>
</dbReference>
<keyword evidence="17" id="KW-0180">Complement pathway</keyword>
<evidence type="ECO:0000256" key="16">
    <source>
        <dbReference type="ARBA" id="ARBA00022859"/>
    </source>
</evidence>
<evidence type="ECO:0000256" key="9">
    <source>
        <dbReference type="ARBA" id="ARBA00022490"/>
    </source>
</evidence>
<dbReference type="GO" id="GO:0005730">
    <property type="term" value="C:nucleolus"/>
    <property type="evidence" value="ECO:0007669"/>
    <property type="project" value="UniProtKB-SubCell"/>
</dbReference>
<evidence type="ECO:0000256" key="6">
    <source>
        <dbReference type="ARBA" id="ARBA00005457"/>
    </source>
</evidence>
<keyword evidence="23" id="KW-0472">Membrane</keyword>
<keyword evidence="18" id="KW-0809">Transit peptide</keyword>
<dbReference type="GO" id="GO:0006958">
    <property type="term" value="P:complement activation, classical pathway"/>
    <property type="evidence" value="ECO:0007669"/>
    <property type="project" value="UniProtKB-KW"/>
</dbReference>
<keyword evidence="25" id="KW-0508">mRNA splicing</keyword>
<evidence type="ECO:0000256" key="14">
    <source>
        <dbReference type="ARBA" id="ARBA00022703"/>
    </source>
</evidence>
<evidence type="ECO:0000256" key="15">
    <source>
        <dbReference type="ARBA" id="ARBA00022763"/>
    </source>
</evidence>
<dbReference type="AlphaFoldDB" id="A0A3Q2CUA0"/>
<keyword evidence="12" id="KW-0399">Innate immunity</keyword>
<keyword evidence="9" id="KW-0963">Cytoplasm</keyword>
<comment type="subcellular location">
    <subcellularLocation>
        <location evidence="1">Cell membrane</location>
        <topology evidence="1">Peripheral membrane protein</topology>
        <orientation evidence="1">Extracellular side</orientation>
    </subcellularLocation>
    <subcellularLocation>
        <location evidence="3">Cytoplasm</location>
    </subcellularLocation>
    <subcellularLocation>
        <location evidence="2">Mitochondrion matrix</location>
    </subcellularLocation>
    <subcellularLocation>
        <location evidence="4">Nucleus</location>
        <location evidence="4">Nucleolus</location>
    </subcellularLocation>
    <subcellularLocation>
        <location evidence="5">Secreted</location>
    </subcellularLocation>
</comment>
<evidence type="ECO:0000256" key="4">
    <source>
        <dbReference type="ARBA" id="ARBA00004604"/>
    </source>
</evidence>
<feature type="region of interest" description="Disordered" evidence="27">
    <location>
        <begin position="145"/>
        <end position="172"/>
    </location>
</feature>
<evidence type="ECO:0000256" key="11">
    <source>
        <dbReference type="ARBA" id="ARBA00022553"/>
    </source>
</evidence>
<proteinExistence type="inferred from homology"/>
<evidence type="ECO:0000256" key="1">
    <source>
        <dbReference type="ARBA" id="ARBA00004296"/>
    </source>
</evidence>
<dbReference type="PANTHER" id="PTHR10826">
    <property type="entry name" value="COMPLEMENT COMPONENT 1"/>
    <property type="match status" value="1"/>
</dbReference>
<reference evidence="28" key="1">
    <citation type="submission" date="2025-08" db="UniProtKB">
        <authorList>
            <consortium name="Ensembl"/>
        </authorList>
    </citation>
    <scope>IDENTIFICATION</scope>
</reference>
<keyword evidence="14" id="KW-0053">Apoptosis</keyword>
<evidence type="ECO:0000256" key="25">
    <source>
        <dbReference type="ARBA" id="ARBA00023187"/>
    </source>
</evidence>
<evidence type="ECO:0000256" key="8">
    <source>
        <dbReference type="ARBA" id="ARBA00022475"/>
    </source>
</evidence>
<dbReference type="InterPro" id="IPR036561">
    <property type="entry name" value="MAM33_sf"/>
</dbReference>
<evidence type="ECO:0000256" key="17">
    <source>
        <dbReference type="ARBA" id="ARBA00022875"/>
    </source>
</evidence>
<evidence type="ECO:0000256" key="27">
    <source>
        <dbReference type="SAM" id="MobiDB-lite"/>
    </source>
</evidence>
<evidence type="ECO:0000256" key="12">
    <source>
        <dbReference type="ARBA" id="ARBA00022588"/>
    </source>
</evidence>
<protein>
    <recommendedName>
        <fullName evidence="7">Complement component 1 Q subcomponent-binding protein, mitochondrial</fullName>
    </recommendedName>
</protein>
<evidence type="ECO:0000256" key="13">
    <source>
        <dbReference type="ARBA" id="ARBA00022664"/>
    </source>
</evidence>
<evidence type="ECO:0000256" key="5">
    <source>
        <dbReference type="ARBA" id="ARBA00004613"/>
    </source>
</evidence>
<dbReference type="GO" id="GO:0042256">
    <property type="term" value="P:cytosolic ribosome assembly"/>
    <property type="evidence" value="ECO:0007669"/>
    <property type="project" value="TreeGrafter"/>
</dbReference>
<reference evidence="28" key="2">
    <citation type="submission" date="2025-09" db="UniProtKB">
        <authorList>
            <consortium name="Ensembl"/>
        </authorList>
    </citation>
    <scope>IDENTIFICATION</scope>
</reference>
<keyword evidence="15" id="KW-0227">DNA damage</keyword>
<evidence type="ECO:0000256" key="23">
    <source>
        <dbReference type="ARBA" id="ARBA00023136"/>
    </source>
</evidence>
<dbReference type="GO" id="GO:0005886">
    <property type="term" value="C:plasma membrane"/>
    <property type="evidence" value="ECO:0007669"/>
    <property type="project" value="UniProtKB-SubCell"/>
</dbReference>
<sequence>IPVMLKSVVRAVGAAVRLSPAVPSAARAFPLGSPALRSSGSATIRPFTRSLWVLNNNGASSGYRPKLFSSRVLSPPVSCGCGGLHTEGDKAFGEFLSDEIKEEKKIQKNKTLPKMSGGWELEMNGTEAKLTKQVSGEKITVTFNVNNSIPPNFEEEVEQGQQQKSPEDEPEIVSTPNFVIEVTKQGAKHSLVFDCHFPEDEMSHGEGEEESDIFAIREVSFQPEGDSDWKETSYTLNTDSLDWALYDHMMDFLADRGVDNTFADELMELSTAMEHQEYIKFLEELQSFVNCK</sequence>
<evidence type="ECO:0000313" key="29">
    <source>
        <dbReference type="Proteomes" id="UP000265020"/>
    </source>
</evidence>
<dbReference type="FunFam" id="3.10.280.10:FF:000001">
    <property type="entry name" value="Complement component 1 Q subcomponent-binding protein, mitochondrial"/>
    <property type="match status" value="1"/>
</dbReference>
<evidence type="ECO:0000256" key="21">
    <source>
        <dbReference type="ARBA" id="ARBA00023128"/>
    </source>
</evidence>
<evidence type="ECO:0000256" key="3">
    <source>
        <dbReference type="ARBA" id="ARBA00004496"/>
    </source>
</evidence>
<name>A0A3Q2CUA0_CYPVA</name>
<comment type="similarity">
    <text evidence="6">Belongs to the MAM33 family.</text>
</comment>
<dbReference type="GO" id="GO:0005576">
    <property type="term" value="C:extracellular region"/>
    <property type="evidence" value="ECO:0007669"/>
    <property type="project" value="UniProtKB-SubCell"/>
</dbReference>
<keyword evidence="26" id="KW-0539">Nucleus</keyword>
<keyword evidence="24" id="KW-0804">Transcription</keyword>
<dbReference type="Gene3D" id="3.10.280.10">
    <property type="entry name" value="Mitochondrial glycoprotein"/>
    <property type="match status" value="1"/>
</dbReference>
<dbReference type="GeneTree" id="ENSGT00390000018406"/>
<dbReference type="GO" id="GO:0006974">
    <property type="term" value="P:DNA damage response"/>
    <property type="evidence" value="ECO:0007669"/>
    <property type="project" value="UniProtKB-KW"/>
</dbReference>
<evidence type="ECO:0000256" key="20">
    <source>
        <dbReference type="ARBA" id="ARBA00023015"/>
    </source>
</evidence>
<evidence type="ECO:0000313" key="28">
    <source>
        <dbReference type="Ensembl" id="ENSCVAP00000009254.1"/>
    </source>
</evidence>
<dbReference type="GO" id="GO:0005759">
    <property type="term" value="C:mitochondrial matrix"/>
    <property type="evidence" value="ECO:0007669"/>
    <property type="project" value="UniProtKB-SubCell"/>
</dbReference>
<keyword evidence="20" id="KW-0805">Transcription regulation</keyword>
<accession>A0A3Q2CUA0</accession>
<keyword evidence="11" id="KW-0597">Phosphoprotein</keyword>
<keyword evidence="16" id="KW-0391">Immunity</keyword>
<evidence type="ECO:0000256" key="10">
    <source>
        <dbReference type="ARBA" id="ARBA00022525"/>
    </source>
</evidence>
<evidence type="ECO:0000256" key="22">
    <source>
        <dbReference type="ARBA" id="ARBA00023130"/>
    </source>
</evidence>
<dbReference type="PANTHER" id="PTHR10826:SF1">
    <property type="entry name" value="COMPLEMENT COMPONENT 1 Q SUBCOMPONENT-BINDING PROTEIN, MITOCHONDRIAL"/>
    <property type="match status" value="1"/>
</dbReference>
<keyword evidence="10" id="KW-0964">Secreted</keyword>
<organism evidence="28 29">
    <name type="scientific">Cyprinodon variegatus</name>
    <name type="common">Sheepshead minnow</name>
    <dbReference type="NCBI Taxonomy" id="28743"/>
    <lineage>
        <taxon>Eukaryota</taxon>
        <taxon>Metazoa</taxon>
        <taxon>Chordata</taxon>
        <taxon>Craniata</taxon>
        <taxon>Vertebrata</taxon>
        <taxon>Euteleostomi</taxon>
        <taxon>Actinopterygii</taxon>
        <taxon>Neopterygii</taxon>
        <taxon>Teleostei</taxon>
        <taxon>Neoteleostei</taxon>
        <taxon>Acanthomorphata</taxon>
        <taxon>Ovalentaria</taxon>
        <taxon>Atherinomorphae</taxon>
        <taxon>Cyprinodontiformes</taxon>
        <taxon>Cyprinodontidae</taxon>
        <taxon>Cyprinodon</taxon>
    </lineage>
</organism>
<dbReference type="OMA" id="YEHTAYV"/>
<keyword evidence="8" id="KW-1003">Cell membrane</keyword>
<keyword evidence="21" id="KW-0496">Mitochondrion</keyword>
<dbReference type="SUPFAM" id="SSF54529">
    <property type="entry name" value="Mitochondrial glycoprotein MAM33-like"/>
    <property type="match status" value="1"/>
</dbReference>
<dbReference type="Proteomes" id="UP000265020">
    <property type="component" value="Unassembled WGS sequence"/>
</dbReference>
<evidence type="ECO:0000256" key="19">
    <source>
        <dbReference type="ARBA" id="ARBA00022990"/>
    </source>
</evidence>
<evidence type="ECO:0000256" key="2">
    <source>
        <dbReference type="ARBA" id="ARBA00004305"/>
    </source>
</evidence>
<keyword evidence="29" id="KW-1185">Reference proteome</keyword>
<evidence type="ECO:0000256" key="26">
    <source>
        <dbReference type="ARBA" id="ARBA00023242"/>
    </source>
</evidence>
<evidence type="ECO:0000256" key="18">
    <source>
        <dbReference type="ARBA" id="ARBA00022946"/>
    </source>
</evidence>
<dbReference type="Pfam" id="PF02330">
    <property type="entry name" value="MAM33"/>
    <property type="match status" value="1"/>
</dbReference>
<keyword evidence="13" id="KW-0507">mRNA processing</keyword>